<dbReference type="RefSeq" id="WP_148927710.1">
    <property type="nucleotide sequence ID" value="NZ_VNHS01000001.1"/>
</dbReference>
<keyword evidence="3" id="KW-1185">Reference proteome</keyword>
<sequence>MALKKANIIVKRGSGQETLEVLFNPSEYSLESANTFAWQTIPGLQTPIAQFISGEATTLSMELFFDSYEKGTDVRQQTSKVSKLLEVDKDLHAPPTCRFVWGSLDFKGIVERVSQKFTMFLDSGLPVRATLSVSFRAIASMKEQYQNIPRQSADRTKQKTLEQGDQLWMIAAHEYEDAGEWRAIAEANGIDNPRTVRTGRKIIIPRLE</sequence>
<reference evidence="2 3" key="1">
    <citation type="submission" date="2019-07" db="EMBL/GenBank/DDBJ databases">
        <title>Genomic Encyclopedia of Type Strains, Phase III (KMG-III): the genomes of soil and plant-associated and newly described type strains.</title>
        <authorList>
            <person name="Whitman W."/>
        </authorList>
    </citation>
    <scope>NUCLEOTIDE SEQUENCE [LARGE SCALE GENOMIC DNA]</scope>
    <source>
        <strain evidence="2 3">BL24</strain>
    </source>
</reference>
<dbReference type="AlphaFoldDB" id="A0A5S5CME6"/>
<proteinExistence type="predicted"/>
<evidence type="ECO:0000313" key="3">
    <source>
        <dbReference type="Proteomes" id="UP000323257"/>
    </source>
</evidence>
<dbReference type="Pfam" id="PF01476">
    <property type="entry name" value="LysM"/>
    <property type="match status" value="1"/>
</dbReference>
<dbReference type="Proteomes" id="UP000323257">
    <property type="component" value="Unassembled WGS sequence"/>
</dbReference>
<dbReference type="PROSITE" id="PS51782">
    <property type="entry name" value="LYSM"/>
    <property type="match status" value="1"/>
</dbReference>
<dbReference type="InterPro" id="IPR018392">
    <property type="entry name" value="LysM"/>
</dbReference>
<dbReference type="InterPro" id="IPR036779">
    <property type="entry name" value="LysM_dom_sf"/>
</dbReference>
<protein>
    <submittedName>
        <fullName evidence="2">LysM domain-containing protein</fullName>
    </submittedName>
</protein>
<gene>
    <name evidence="2" type="ORF">BCM02_101792</name>
</gene>
<dbReference type="Gene3D" id="3.10.350.10">
    <property type="entry name" value="LysM domain"/>
    <property type="match status" value="1"/>
</dbReference>
<dbReference type="Pfam" id="PF19266">
    <property type="entry name" value="CIS_tube"/>
    <property type="match status" value="1"/>
</dbReference>
<evidence type="ECO:0000313" key="2">
    <source>
        <dbReference type="EMBL" id="TYP79671.1"/>
    </source>
</evidence>
<evidence type="ECO:0000259" key="1">
    <source>
        <dbReference type="PROSITE" id="PS51782"/>
    </source>
</evidence>
<comment type="caution">
    <text evidence="2">The sequence shown here is derived from an EMBL/GenBank/DDBJ whole genome shotgun (WGS) entry which is preliminary data.</text>
</comment>
<dbReference type="InterPro" id="IPR045361">
    <property type="entry name" value="CIS_tube_prot_N"/>
</dbReference>
<name>A0A5S5CME6_9BACL</name>
<organism evidence="2 3">
    <name type="scientific">Paenibacillus methanolicus</name>
    <dbReference type="NCBI Taxonomy" id="582686"/>
    <lineage>
        <taxon>Bacteria</taxon>
        <taxon>Bacillati</taxon>
        <taxon>Bacillota</taxon>
        <taxon>Bacilli</taxon>
        <taxon>Bacillales</taxon>
        <taxon>Paenibacillaceae</taxon>
        <taxon>Paenibacillus</taxon>
    </lineage>
</organism>
<dbReference type="EMBL" id="VNHS01000001">
    <property type="protein sequence ID" value="TYP79671.1"/>
    <property type="molecule type" value="Genomic_DNA"/>
</dbReference>
<accession>A0A5S5CME6</accession>
<feature type="domain" description="LysM" evidence="1">
    <location>
        <begin position="157"/>
        <end position="204"/>
    </location>
</feature>
<dbReference type="OrthoDB" id="9815939at2"/>